<keyword evidence="4" id="KW-0131">Cell cycle</keyword>
<dbReference type="GO" id="GO:0051301">
    <property type="term" value="P:cell division"/>
    <property type="evidence" value="ECO:0007669"/>
    <property type="project" value="UniProtKB-KW"/>
</dbReference>
<evidence type="ECO:0000256" key="2">
    <source>
        <dbReference type="ARBA" id="ARBA00022618"/>
    </source>
</evidence>
<keyword evidence="7" id="KW-1185">Reference proteome</keyword>
<dbReference type="RefSeq" id="WP_149170377.1">
    <property type="nucleotide sequence ID" value="NZ_VTOY01000001.1"/>
</dbReference>
<evidence type="ECO:0000256" key="5">
    <source>
        <dbReference type="SAM" id="MobiDB-lite"/>
    </source>
</evidence>
<dbReference type="InterPro" id="IPR036390">
    <property type="entry name" value="WH_DNA-bd_sf"/>
</dbReference>
<evidence type="ECO:0000313" key="6">
    <source>
        <dbReference type="EMBL" id="TYZ24751.1"/>
    </source>
</evidence>
<keyword evidence="2" id="KW-0132">Cell division</keyword>
<dbReference type="PANTHER" id="PTHR34298:SF2">
    <property type="entry name" value="SEGREGATION AND CONDENSATION PROTEIN B"/>
    <property type="match status" value="1"/>
</dbReference>
<dbReference type="InterPro" id="IPR005234">
    <property type="entry name" value="ScpB_csome_segregation"/>
</dbReference>
<dbReference type="GO" id="GO:0051304">
    <property type="term" value="P:chromosome separation"/>
    <property type="evidence" value="ECO:0007669"/>
    <property type="project" value="InterPro"/>
</dbReference>
<reference evidence="6 7" key="1">
    <citation type="submission" date="2019-08" db="EMBL/GenBank/DDBJ databases">
        <title>Selenomonas sp. mPRGC5 and Selenomonas sp. mPRGC8 isolated from ruminal fluid of dairy goat (Capra hircus).</title>
        <authorList>
            <person name="Poothong S."/>
            <person name="Nuengjamnong C."/>
            <person name="Tanasupawat S."/>
        </authorList>
    </citation>
    <scope>NUCLEOTIDE SEQUENCE [LARGE SCALE GENOMIC DNA]</scope>
    <source>
        <strain evidence="7">mPRGC5</strain>
    </source>
</reference>
<dbReference type="NCBIfam" id="TIGR00281">
    <property type="entry name" value="SMC-Scp complex subunit ScpB"/>
    <property type="match status" value="1"/>
</dbReference>
<keyword evidence="1" id="KW-0963">Cytoplasm</keyword>
<comment type="caution">
    <text evidence="6">The sequence shown here is derived from an EMBL/GenBank/DDBJ whole genome shotgun (WGS) entry which is preliminary data.</text>
</comment>
<dbReference type="EMBL" id="VTOY01000001">
    <property type="protein sequence ID" value="TYZ24751.1"/>
    <property type="molecule type" value="Genomic_DNA"/>
</dbReference>
<dbReference type="Gene3D" id="1.10.10.10">
    <property type="entry name" value="Winged helix-like DNA-binding domain superfamily/Winged helix DNA-binding domain"/>
    <property type="match status" value="2"/>
</dbReference>
<dbReference type="PIRSF" id="PIRSF019345">
    <property type="entry name" value="ScpB"/>
    <property type="match status" value="1"/>
</dbReference>
<feature type="compositionally biased region" description="Acidic residues" evidence="5">
    <location>
        <begin position="200"/>
        <end position="214"/>
    </location>
</feature>
<dbReference type="SUPFAM" id="SSF46785">
    <property type="entry name" value="Winged helix' DNA-binding domain"/>
    <property type="match status" value="2"/>
</dbReference>
<evidence type="ECO:0000313" key="7">
    <source>
        <dbReference type="Proteomes" id="UP000323646"/>
    </source>
</evidence>
<protein>
    <submittedName>
        <fullName evidence="6">SMC-Scp complex subunit ScpB</fullName>
    </submittedName>
</protein>
<organism evidence="6 7">
    <name type="scientific">Selenomonas ruminis</name>
    <dbReference type="NCBI Taxonomy" id="2593411"/>
    <lineage>
        <taxon>Bacteria</taxon>
        <taxon>Bacillati</taxon>
        <taxon>Bacillota</taxon>
        <taxon>Negativicutes</taxon>
        <taxon>Selenomonadales</taxon>
        <taxon>Selenomonadaceae</taxon>
        <taxon>Selenomonas</taxon>
    </lineage>
</organism>
<feature type="region of interest" description="Disordered" evidence="5">
    <location>
        <begin position="194"/>
        <end position="214"/>
    </location>
</feature>
<name>A0A5D6W8D9_9FIRM</name>
<dbReference type="PANTHER" id="PTHR34298">
    <property type="entry name" value="SEGREGATION AND CONDENSATION PROTEIN B"/>
    <property type="match status" value="1"/>
</dbReference>
<evidence type="ECO:0000256" key="3">
    <source>
        <dbReference type="ARBA" id="ARBA00022829"/>
    </source>
</evidence>
<dbReference type="InterPro" id="IPR036388">
    <property type="entry name" value="WH-like_DNA-bd_sf"/>
</dbReference>
<accession>A0A5D6W8D9</accession>
<dbReference type="Pfam" id="PF04079">
    <property type="entry name" value="SMC_ScpB"/>
    <property type="match status" value="1"/>
</dbReference>
<sequence length="214" mass="23693">MTEPAQRLDITELGMLEAVLFAAGNPMSAAELARILQLDVLGTQNLLQELSQALDARRSGLTIRQVAGGYQMATRPEAFTVVERLTEVVDRKISAPTMETLSIIAFKQPITKAEVEQIRGVRVERALQKLMELELIAEVGRKAVIGRPILYGTTDTFLRCFGINSLEDLPDLPTTEEAAAGLDAEQMELFNEVRQLQETEQTEDSDSTENQEES</sequence>
<gene>
    <name evidence="6" type="primary">scpB</name>
    <name evidence="6" type="ORF">FZ040_01540</name>
</gene>
<evidence type="ECO:0000256" key="1">
    <source>
        <dbReference type="ARBA" id="ARBA00022490"/>
    </source>
</evidence>
<evidence type="ECO:0000256" key="4">
    <source>
        <dbReference type="ARBA" id="ARBA00023306"/>
    </source>
</evidence>
<proteinExistence type="predicted"/>
<dbReference type="Proteomes" id="UP000323646">
    <property type="component" value="Unassembled WGS sequence"/>
</dbReference>
<dbReference type="AlphaFoldDB" id="A0A5D6W8D9"/>
<dbReference type="OrthoDB" id="9806226at2"/>
<keyword evidence="3" id="KW-0159">Chromosome partition</keyword>